<reference evidence="2 5" key="2">
    <citation type="submission" date="2023-11" db="EMBL/GenBank/DDBJ databases">
        <title>Plant-associative lifestyle of Vibrio porteresiae and its evolutionary dynamics.</title>
        <authorList>
            <person name="Rameshkumar N."/>
            <person name="Kirti K."/>
        </authorList>
    </citation>
    <scope>NUCLEOTIDE SEQUENCE [LARGE SCALE GENOMIC DNA]</scope>
    <source>
        <strain evidence="2 5">MSSRF38</strain>
    </source>
</reference>
<feature type="region of interest" description="Disordered" evidence="1">
    <location>
        <begin position="840"/>
        <end position="862"/>
    </location>
</feature>
<feature type="compositionally biased region" description="Low complexity" evidence="1">
    <location>
        <begin position="283"/>
        <end position="316"/>
    </location>
</feature>
<feature type="compositionally biased region" description="Polar residues" evidence="1">
    <location>
        <begin position="124"/>
        <end position="137"/>
    </location>
</feature>
<dbReference type="EMBL" id="FXXI01000010">
    <property type="protein sequence ID" value="SMS02521.1"/>
    <property type="molecule type" value="Genomic_DNA"/>
</dbReference>
<feature type="compositionally biased region" description="Polar residues" evidence="1">
    <location>
        <begin position="170"/>
        <end position="186"/>
    </location>
</feature>
<keyword evidence="5" id="KW-1185">Reference proteome</keyword>
<dbReference type="Proteomes" id="UP001283366">
    <property type="component" value="Unassembled WGS sequence"/>
</dbReference>
<proteinExistence type="predicted"/>
<name>A0A1Y6IZT1_9VIBR</name>
<evidence type="ECO:0000313" key="3">
    <source>
        <dbReference type="EMBL" id="SMS02521.1"/>
    </source>
</evidence>
<protein>
    <submittedName>
        <fullName evidence="2">AvrE-family type 3 secretion system effector</fullName>
    </submittedName>
    <submittedName>
        <fullName evidence="3">Pathogenicity factor</fullName>
    </submittedName>
</protein>
<accession>A0A1Y6IZT1</accession>
<reference evidence="3 4" key="1">
    <citation type="submission" date="2017-05" db="EMBL/GenBank/DDBJ databases">
        <authorList>
            <person name="Song R."/>
            <person name="Chenine A.L."/>
            <person name="Ruprecht R.M."/>
        </authorList>
    </citation>
    <scope>NUCLEOTIDE SEQUENCE [LARGE SCALE GENOMIC DNA]</scope>
    <source>
        <strain evidence="3 4">CECT 7927</strain>
    </source>
</reference>
<dbReference type="RefSeq" id="WP_087482526.1">
    <property type="nucleotide sequence ID" value="NZ_AP024883.1"/>
</dbReference>
<evidence type="ECO:0000256" key="1">
    <source>
        <dbReference type="SAM" id="MobiDB-lite"/>
    </source>
</evidence>
<evidence type="ECO:0000313" key="5">
    <source>
        <dbReference type="Proteomes" id="UP001283366"/>
    </source>
</evidence>
<dbReference type="OrthoDB" id="6722206at2"/>
<dbReference type="EMBL" id="JAWRCO010000001">
    <property type="protein sequence ID" value="MDW6001932.1"/>
    <property type="molecule type" value="Genomic_DNA"/>
</dbReference>
<gene>
    <name evidence="2" type="ORF">SBX37_03345</name>
    <name evidence="3" type="ORF">VIM7927_03854</name>
</gene>
<sequence>MEIRNHSIHSVDTVQSVSHQKSEPTLLQKSHSPRHSDVPSLSREGEQAQLPQQLTQKSSDAEGNPVAKQKHKKSFSLKNMMKFGKNKSEAKPASFSQQTQQNSGKHAAGAENKQAEKTPDALKQANTEVKSSQNNWMSKLGFKSHQKAKEKNAGDQSTENTLAKEKYTKPESQNSLRKHFQATTPSGDPRNSHLAAESAATSTHEAETFEESPDVEAFIRNGLQRTGLPTIPESELEGIDSDDESTDGNQASFDSSRGKLPDSAEQPNTQRPGKEMAFNPSHSISETGETSGSGIGRLSSSSSSSVTSASESGTGTLMPPQLGIEKGKLTIGQETPASLATILKETLGRDAQKYTLHESHNQGQEQLLLDKQGRVFQMNTNSQTGIVALHSSTPVMNPDAKPASLLGHLNESGHSIASENHLALATGVHTDQNGDHWRIHEGKLHQLNSQGEWQAADSEIKKLSAGGDNQLYGLKNNNQLVDMATRQSSTVTEQDISSFSLNKEGEVALLLKPQGEHPQTLRFSPTLTADSGRALDVTPQYDAQAHPELQQSPPELTTIGMSGDKLFAVDKDNQLLAASLPKEGQSTLQFTVLDQPELQNAFGKDVQFEDFTHQDDGQISLLVKDHNDQRHSCPINESGATFKPGWNLSDVLHIDNQQGLETLDTSHLHAQEFEKQGAFTIADGKLYAKDQLTQQWTKAADNVDSLIRGQNGQPYALQKGELKTVTFVDKSDTIGYGDDNVFSLTQSRGSVGLDSGPKGLPEGKIKSAAVIDNYQHVTLTESNELKHTQIRSGTNTPMVPTHTIDTHGIDGEISQIGTDQNERLYALTKEGKLFSLSAQDWKKPQDSQNHVTWSPEPADELGDTQGAQLGLSKDRQLTLTTASGDLYVKQGEKWQAVAPAEPEQKNSVRDELFNNLAAATKGFKVTKGGVQYKVAAQLGGLMGMETNKVSSKFSDRLKAHVFKPTLETPRPVKIAAYSVQHQWKGREGLGKLYKQESKLYSQLEEHNEQIKTERLPKRSTDIQTRLSQLNLGEAGQSLKDDLEAFRQELETSAERQLTKLGIHQGVLKPDGEINKKYKPSKIKDFAQQANTSRSGHDLSDELLTSWRQLQVSPDSKVKQMLKDFTAMKVNMSHQKTEVPMGRQRDPNDDMALAKARLVLDTMMLRQVDQLVEKASLLSDTNPEPKLIDSLKQDLSRIRDKNYEQNRVKHYTDQGMVSHKDVEAGYDAAKFFIKAFSKEDHGVNLLTRAALKAQDKTELSQKLSGLMHSLKPTDNIAITRSYSAESSVTFTPSFMQDKIISMFPSAGGGQGRNYGFELDAVDDGVMISITGNLGLSGQGNLGMNKNMLPYATGSSADSLKVPLNDGHQTFKPDFVVGAGLTAGGKFAHHNELKFTVREADIDKFAESLVNGTITPDELVDQGIEHVTMSGSKYDFSVDLGLNVAARARLDFTDEGENPTFMARAGGGLSAGLNLFSTKRDKLEYHGIENSKYRDNNKTGVLNTASAGADIGLTAGINIATTDGDVTAFANARTAASVSVDNSVKTRGELKSKRAEPITAKDINKLCDSLGAQFTDPASKKVLEDVKGMQDINTQFEALSSHFLNKEKVTAKNDKQHAALLGINKAETQHLAASRGAEVMSEVKAVVSHSNPTQLDRPGVLNFLLSLIAPSKKDALAEQIHSMIQEDPIVGKVIDDIRSRPNVVTWVTMELKDELRTKMEKDFALGKMTMADAQKAMQDPENRRLKSISFFETGEHKEGFASPTLFVGGASSANIYMERIAGTINFKYGADQDVPRSYTLGGEIVTAQPEIAQAVSDLKKDGLEVKA</sequence>
<feature type="compositionally biased region" description="Polar residues" evidence="1">
    <location>
        <begin position="94"/>
        <end position="104"/>
    </location>
</feature>
<organism evidence="3 4">
    <name type="scientific">Vibrio mangrovi</name>
    <dbReference type="NCBI Taxonomy" id="474394"/>
    <lineage>
        <taxon>Bacteria</taxon>
        <taxon>Pseudomonadati</taxon>
        <taxon>Pseudomonadota</taxon>
        <taxon>Gammaproteobacteria</taxon>
        <taxon>Vibrionales</taxon>
        <taxon>Vibrionaceae</taxon>
        <taxon>Vibrio</taxon>
    </lineage>
</organism>
<evidence type="ECO:0000313" key="4">
    <source>
        <dbReference type="Proteomes" id="UP000196125"/>
    </source>
</evidence>
<evidence type="ECO:0000313" key="2">
    <source>
        <dbReference type="EMBL" id="MDW6001932.1"/>
    </source>
</evidence>
<dbReference type="Proteomes" id="UP000196125">
    <property type="component" value="Unassembled WGS sequence"/>
</dbReference>
<feature type="region of interest" description="Disordered" evidence="1">
    <location>
        <begin position="1"/>
        <end position="322"/>
    </location>
</feature>
<feature type="compositionally biased region" description="Polar residues" evidence="1">
    <location>
        <begin position="8"/>
        <end position="30"/>
    </location>
</feature>
<dbReference type="Pfam" id="PF11725">
    <property type="entry name" value="AvrE_T3Es"/>
    <property type="match status" value="1"/>
</dbReference>
<feature type="compositionally biased region" description="Polar residues" evidence="1">
    <location>
        <begin position="49"/>
        <end position="58"/>
    </location>
</feature>
<dbReference type="InterPro" id="IPR021085">
    <property type="entry name" value="AvrE_T3Es"/>
</dbReference>
<feature type="compositionally biased region" description="Acidic residues" evidence="1">
    <location>
        <begin position="234"/>
        <end position="246"/>
    </location>
</feature>